<evidence type="ECO:0000259" key="4">
    <source>
        <dbReference type="Pfam" id="PF20042"/>
    </source>
</evidence>
<evidence type="ECO:0000313" key="6">
    <source>
        <dbReference type="Proteomes" id="UP000251995"/>
    </source>
</evidence>
<dbReference type="OrthoDB" id="3638270at2"/>
<dbReference type="PANTHER" id="PTHR33678">
    <property type="entry name" value="BLL1576 PROTEIN"/>
    <property type="match status" value="1"/>
</dbReference>
<keyword evidence="6" id="KW-1185">Reference proteome</keyword>
<dbReference type="Pfam" id="PF20042">
    <property type="entry name" value="DUF6444"/>
    <property type="match status" value="1"/>
</dbReference>
<dbReference type="KEGG" id="acij:JS278_02728"/>
<evidence type="ECO:0000256" key="1">
    <source>
        <dbReference type="SAM" id="MobiDB-lite"/>
    </source>
</evidence>
<dbReference type="Proteomes" id="UP000251995">
    <property type="component" value="Chromosome"/>
</dbReference>
<organism evidence="5 6">
    <name type="scientific">Acidipropionibacterium virtanenii</name>
    <dbReference type="NCBI Taxonomy" id="2057246"/>
    <lineage>
        <taxon>Bacteria</taxon>
        <taxon>Bacillati</taxon>
        <taxon>Actinomycetota</taxon>
        <taxon>Actinomycetes</taxon>
        <taxon>Propionibacteriales</taxon>
        <taxon>Propionibacteriaceae</taxon>
        <taxon>Acidipropionibacterium</taxon>
    </lineage>
</organism>
<name>A0A344UX65_9ACTN</name>
<protein>
    <submittedName>
        <fullName evidence="5">Uncharacterized protein</fullName>
    </submittedName>
</protein>
<dbReference type="InterPro" id="IPR024474">
    <property type="entry name" value="Znf_dom_IS66"/>
</dbReference>
<dbReference type="PANTHER" id="PTHR33678:SF1">
    <property type="entry name" value="BLL1576 PROTEIN"/>
    <property type="match status" value="1"/>
</dbReference>
<dbReference type="InterPro" id="IPR004291">
    <property type="entry name" value="Transposase_IS66_central"/>
</dbReference>
<dbReference type="RefSeq" id="WP_114045676.1">
    <property type="nucleotide sequence ID" value="NZ_CP025198.1"/>
</dbReference>
<dbReference type="AlphaFoldDB" id="A0A344UX65"/>
<dbReference type="EMBL" id="CP025198">
    <property type="protein sequence ID" value="AXE39863.1"/>
    <property type="molecule type" value="Genomic_DNA"/>
</dbReference>
<feature type="domain" description="DUF6444" evidence="4">
    <location>
        <begin position="2"/>
        <end position="79"/>
    </location>
</feature>
<feature type="domain" description="Transposase IS66 zinc-finger binding" evidence="3">
    <location>
        <begin position="96"/>
        <end position="139"/>
    </location>
</feature>
<dbReference type="InterPro" id="IPR052344">
    <property type="entry name" value="Transposase-related"/>
</dbReference>
<feature type="domain" description="Transposase IS66 central" evidence="2">
    <location>
        <begin position="156"/>
        <end position="429"/>
    </location>
</feature>
<dbReference type="Pfam" id="PF13005">
    <property type="entry name" value="zf-IS66"/>
    <property type="match status" value="1"/>
</dbReference>
<accession>A0A344UX65</accession>
<dbReference type="Pfam" id="PF03050">
    <property type="entry name" value="DDE_Tnp_IS66"/>
    <property type="match status" value="1"/>
</dbReference>
<evidence type="ECO:0000313" key="5">
    <source>
        <dbReference type="EMBL" id="AXE39863.1"/>
    </source>
</evidence>
<evidence type="ECO:0000259" key="2">
    <source>
        <dbReference type="Pfam" id="PF03050"/>
    </source>
</evidence>
<dbReference type="NCBIfam" id="NF033517">
    <property type="entry name" value="transpos_IS66"/>
    <property type="match status" value="1"/>
</dbReference>
<feature type="region of interest" description="Disordered" evidence="1">
    <location>
        <begin position="36"/>
        <end position="82"/>
    </location>
</feature>
<dbReference type="InterPro" id="IPR045618">
    <property type="entry name" value="DUF6444"/>
</dbReference>
<reference evidence="5 6" key="1">
    <citation type="submission" date="2017-12" db="EMBL/GenBank/DDBJ databases">
        <title>The whole genome sequence of the Acidipropionibacterium virtanenii sp. nov. type strain JS278.</title>
        <authorList>
            <person name="Laine P."/>
            <person name="Deptula P."/>
            <person name="Varmanen P."/>
            <person name="Auvinen P."/>
        </authorList>
    </citation>
    <scope>NUCLEOTIDE SEQUENCE [LARGE SCALE GENOMIC DNA]</scope>
    <source>
        <strain evidence="5 6">JS278</strain>
    </source>
</reference>
<sequence>MPRSRKPTYDELVALVAAQAAQIAELKARIAELERQLGSTSRNSSKPPSTDGLAKPAPKSLRRPSGKKPGGQPGHPGTTLRQVDHPDHVVVHAPGRCPACGGVLDGSCDGGVVARQVVELPQVRVTVTEHRILTRRCACGALAAGTAPAGVNAPVSYGPRARAAMAYLAAGQYIPIRRVASTLADLLGMPVATGTVASAVEQAGGEHLDEFTDQVAAGIAASPIVHADETGLRVAGKLHWVHSASTGRYSHISVHPKRGRKGMDAAGILPGFSGILVHDAWAPYDTLTGPAHQLCCAHLLRELVAVADYHDAHDPPGAFCWARQVLDALLVLIRDPHAAAGKADPQFLARQRRLVTDAALLGAASEVPGKVGAKHRALARRIGARIDDYLRFATTPGLEPDNNAAEREIRMVKVHHKVSGTHRTLTGAEGFLRLRSYLATTAKQARNTYQALIDLFNGQAWTPATT</sequence>
<feature type="compositionally biased region" description="Polar residues" evidence="1">
    <location>
        <begin position="37"/>
        <end position="48"/>
    </location>
</feature>
<gene>
    <name evidence="5" type="ORF">JS278_02728</name>
</gene>
<evidence type="ECO:0000259" key="3">
    <source>
        <dbReference type="Pfam" id="PF13005"/>
    </source>
</evidence>
<proteinExistence type="predicted"/>